<evidence type="ECO:0000256" key="4">
    <source>
        <dbReference type="PROSITE-ProRule" id="PRU00703"/>
    </source>
</evidence>
<evidence type="ECO:0000313" key="8">
    <source>
        <dbReference type="Proteomes" id="UP000013063"/>
    </source>
</evidence>
<dbReference type="Gene3D" id="3.30.465.10">
    <property type="match status" value="1"/>
</dbReference>
<dbReference type="SMART" id="SM01091">
    <property type="entry name" value="CorC_HlyC"/>
    <property type="match status" value="1"/>
</dbReference>
<dbReference type="eggNOG" id="COG1253">
    <property type="taxonomic scope" value="Bacteria"/>
</dbReference>
<dbReference type="EMBL" id="APMP01000007">
    <property type="protein sequence ID" value="ENZ82434.1"/>
    <property type="molecule type" value="Genomic_DNA"/>
</dbReference>
<dbReference type="InterPro" id="IPR016169">
    <property type="entry name" value="FAD-bd_PCMH_sub2"/>
</dbReference>
<organism evidence="7 8">
    <name type="scientific">Caulobacter vibrioides OR37</name>
    <dbReference type="NCBI Taxonomy" id="1292034"/>
    <lineage>
        <taxon>Bacteria</taxon>
        <taxon>Pseudomonadati</taxon>
        <taxon>Pseudomonadota</taxon>
        <taxon>Alphaproteobacteria</taxon>
        <taxon>Caulobacterales</taxon>
        <taxon>Caulobacteraceae</taxon>
        <taxon>Caulobacter</taxon>
    </lineage>
</organism>
<keyword evidence="3 4" id="KW-0129">CBS domain</keyword>
<comment type="caution">
    <text evidence="7">The sequence shown here is derived from an EMBL/GenBank/DDBJ whole genome shotgun (WGS) entry which is preliminary data.</text>
</comment>
<dbReference type="SMART" id="SM00116">
    <property type="entry name" value="CBS"/>
    <property type="match status" value="2"/>
</dbReference>
<evidence type="ECO:0000256" key="2">
    <source>
        <dbReference type="ARBA" id="ARBA00022737"/>
    </source>
</evidence>
<feature type="compositionally biased region" description="Basic and acidic residues" evidence="5">
    <location>
        <begin position="1"/>
        <end position="13"/>
    </location>
</feature>
<dbReference type="InterPro" id="IPR044751">
    <property type="entry name" value="Ion_transp-like_CBS"/>
</dbReference>
<sequence length="278" mass="29894" precursor="true">MRRRLIGGDEPQRPPEPPPASGAVDIVDQAEAFQTLRVADVMTPRADVVAVELSTPFEAVVAQFAEAEHSRMPIYRETLDDPVGVVHVKDIFHLLADDEKHPAPGDLVLSKLRRDALYVPASMKAADLLLRMRTSRIHMALVIDEFGGTDGLVSMEDLIEAVVGEIDDEHDDAAAVSVVARPGGVYDADARAPLEELEVALGRELAPSEMEEDIDTVAGLVVALAGRVPQRGEVIAHPDGYEFEVVEADPRRVRRVRVRGGPAPEAAADGASQSVPAS</sequence>
<dbReference type="PANTHER" id="PTHR22777">
    <property type="entry name" value="HEMOLYSIN-RELATED"/>
    <property type="match status" value="1"/>
</dbReference>
<dbReference type="InterPro" id="IPR046342">
    <property type="entry name" value="CBS_dom_sf"/>
</dbReference>
<dbReference type="InterPro" id="IPR000644">
    <property type="entry name" value="CBS_dom"/>
</dbReference>
<feature type="compositionally biased region" description="Low complexity" evidence="5">
    <location>
        <begin position="259"/>
        <end position="271"/>
    </location>
</feature>
<comment type="similarity">
    <text evidence="1">Belongs to the UPF0053 family. Hemolysin C subfamily.</text>
</comment>
<dbReference type="SUPFAM" id="SSF56176">
    <property type="entry name" value="FAD-binding/transporter-associated domain-like"/>
    <property type="match status" value="1"/>
</dbReference>
<dbReference type="AlphaFoldDB" id="R0EKF9"/>
<dbReference type="PATRIC" id="fig|1292034.3.peg.1690"/>
<evidence type="ECO:0000256" key="3">
    <source>
        <dbReference type="ARBA" id="ARBA00023122"/>
    </source>
</evidence>
<dbReference type="InterPro" id="IPR036318">
    <property type="entry name" value="FAD-bd_PCMH-like_sf"/>
</dbReference>
<dbReference type="Pfam" id="PF03471">
    <property type="entry name" value="CorC_HlyC"/>
    <property type="match status" value="1"/>
</dbReference>
<dbReference type="GO" id="GO:0050660">
    <property type="term" value="F:flavin adenine dinucleotide binding"/>
    <property type="evidence" value="ECO:0007669"/>
    <property type="project" value="InterPro"/>
</dbReference>
<dbReference type="SUPFAM" id="SSF54631">
    <property type="entry name" value="CBS-domain pair"/>
    <property type="match status" value="1"/>
</dbReference>
<dbReference type="Gene3D" id="3.10.580.10">
    <property type="entry name" value="CBS-domain"/>
    <property type="match status" value="1"/>
</dbReference>
<keyword evidence="2" id="KW-0677">Repeat</keyword>
<feature type="domain" description="CBS" evidence="6">
    <location>
        <begin position="112"/>
        <end position="169"/>
    </location>
</feature>
<dbReference type="PANTHER" id="PTHR22777:SF27">
    <property type="entry name" value="MAGNESIUM AND COBALT EFFLUX PROTEIN CORC"/>
    <property type="match status" value="1"/>
</dbReference>
<dbReference type="Pfam" id="PF00571">
    <property type="entry name" value="CBS"/>
    <property type="match status" value="2"/>
</dbReference>
<protein>
    <recommendedName>
        <fullName evidence="6">CBS domain-containing protein</fullName>
    </recommendedName>
</protein>
<dbReference type="PROSITE" id="PS51371">
    <property type="entry name" value="CBS"/>
    <property type="match status" value="2"/>
</dbReference>
<dbReference type="STRING" id="1292034.OR37_01704"/>
<evidence type="ECO:0000259" key="6">
    <source>
        <dbReference type="PROSITE" id="PS51371"/>
    </source>
</evidence>
<dbReference type="FunFam" id="3.10.580.10:FF:000002">
    <property type="entry name" value="Magnesium/cobalt efflux protein CorC"/>
    <property type="match status" value="1"/>
</dbReference>
<feature type="region of interest" description="Disordered" evidence="5">
    <location>
        <begin position="1"/>
        <end position="22"/>
    </location>
</feature>
<evidence type="ECO:0000256" key="1">
    <source>
        <dbReference type="ARBA" id="ARBA00006446"/>
    </source>
</evidence>
<feature type="region of interest" description="Disordered" evidence="5">
    <location>
        <begin position="259"/>
        <end position="278"/>
    </location>
</feature>
<keyword evidence="8" id="KW-1185">Reference proteome</keyword>
<feature type="domain" description="CBS" evidence="6">
    <location>
        <begin position="42"/>
        <end position="103"/>
    </location>
</feature>
<evidence type="ECO:0000313" key="7">
    <source>
        <dbReference type="EMBL" id="ENZ82434.1"/>
    </source>
</evidence>
<accession>R0EKF9</accession>
<dbReference type="CDD" id="cd04590">
    <property type="entry name" value="CBS_pair_CorC_HlyC_assoc"/>
    <property type="match status" value="1"/>
</dbReference>
<dbReference type="InterPro" id="IPR005170">
    <property type="entry name" value="Transptr-assoc_dom"/>
</dbReference>
<gene>
    <name evidence="7" type="ORF">OR37_01704</name>
</gene>
<evidence type="ECO:0000256" key="5">
    <source>
        <dbReference type="SAM" id="MobiDB-lite"/>
    </source>
</evidence>
<reference evidence="7 8" key="1">
    <citation type="journal article" date="2013" name="Genome Announc.">
        <title>Draft Genome Sequence for Caulobacter sp. Strain OR37, a Bacterium Tolerant to Heavy Metals.</title>
        <authorList>
            <person name="Utturkar S.M."/>
            <person name="Bollmann A."/>
            <person name="Brzoska R.M."/>
            <person name="Klingeman D.M."/>
            <person name="Epstein S.E."/>
            <person name="Palumbo A.V."/>
            <person name="Brown S.D."/>
        </authorList>
    </citation>
    <scope>NUCLEOTIDE SEQUENCE [LARGE SCALE GENOMIC DNA]</scope>
    <source>
        <strain evidence="7 8">OR37</strain>
    </source>
</reference>
<dbReference type="GO" id="GO:0005886">
    <property type="term" value="C:plasma membrane"/>
    <property type="evidence" value="ECO:0007669"/>
    <property type="project" value="TreeGrafter"/>
</dbReference>
<proteinExistence type="inferred from homology"/>
<dbReference type="Proteomes" id="UP000013063">
    <property type="component" value="Unassembled WGS sequence"/>
</dbReference>
<name>R0EKF9_CAUVI</name>